<dbReference type="GeneID" id="14695056"/>
<accession>K6UMK3</accession>
<dbReference type="EMBL" id="DF157106">
    <property type="protein sequence ID" value="GAB68678.1"/>
    <property type="molecule type" value="Genomic_DNA"/>
</dbReference>
<feature type="chain" id="PRO_5003895110" evidence="1">
    <location>
        <begin position="27"/>
        <end position="275"/>
    </location>
</feature>
<keyword evidence="1" id="KW-0732">Signal</keyword>
<dbReference type="Pfam" id="PF12319">
    <property type="entry name" value="TryThrA_C"/>
    <property type="match status" value="1"/>
</dbReference>
<dbReference type="InterPro" id="IPR022089">
    <property type="entry name" value="Plasmodium-antigen_C"/>
</dbReference>
<sequence>MVALLPISFFLLSAAYLLSKISPSSQNEVEYIQQEPLDILNLEEGDIEKTEQWKDNEWHNWKLKLEEDWDSFSVSLLKDKKEFMKIKTSELNGWIILEENKWNNFSEYLSEEYKNYLLNKSAKWDDIDWEKWANTEMIAHLDKDYKTWSANTEQSIKDLVRGEWNKWQHDKVSSWLSSSWKQFGAMYWDLQESRNWDLYSHSDEMKEHWIKWNDRNNRENTEWSNWVQNKEYFITYAEHSDIEQWKYDNYSLYNTWRKDFINKWVLEKRWNSILC</sequence>
<dbReference type="OMA" id="KEHWIKW"/>
<dbReference type="PhylomeDB" id="K6UMK3"/>
<name>K6UMK3_PLACD</name>
<dbReference type="RefSeq" id="XP_004224625.1">
    <property type="nucleotide sequence ID" value="XM_004224577.1"/>
</dbReference>
<organism evidence="3 4">
    <name type="scientific">Plasmodium cynomolgi (strain B)</name>
    <dbReference type="NCBI Taxonomy" id="1120755"/>
    <lineage>
        <taxon>Eukaryota</taxon>
        <taxon>Sar</taxon>
        <taxon>Alveolata</taxon>
        <taxon>Apicomplexa</taxon>
        <taxon>Aconoidasida</taxon>
        <taxon>Haemosporida</taxon>
        <taxon>Plasmodiidae</taxon>
        <taxon>Plasmodium</taxon>
        <taxon>Plasmodium (Plasmodium)</taxon>
    </lineage>
</organism>
<keyword evidence="4" id="KW-1185">Reference proteome</keyword>
<dbReference type="KEGG" id="pcy:PCYB_141050"/>
<gene>
    <name evidence="3" type="ORF">PCYB_141050</name>
</gene>
<protein>
    <submittedName>
        <fullName evidence="3">Tryptophan-rich antigen</fullName>
    </submittedName>
</protein>
<proteinExistence type="predicted"/>
<dbReference type="Proteomes" id="UP000006319">
    <property type="component" value="Chromosome 14"/>
</dbReference>
<reference evidence="3 4" key="1">
    <citation type="journal article" date="2012" name="Nat. Genet.">
        <title>Plasmodium cynomolgi genome sequences provide insight into Plasmodium vivax and the monkey malaria clade.</title>
        <authorList>
            <person name="Tachibana S."/>
            <person name="Sullivan S.A."/>
            <person name="Kawai S."/>
            <person name="Nakamura S."/>
            <person name="Kim H.R."/>
            <person name="Goto N."/>
            <person name="Arisue N."/>
            <person name="Palacpac N.M.Q."/>
            <person name="Honma H."/>
            <person name="Yagi M."/>
            <person name="Tougan T."/>
            <person name="Katakai Y."/>
            <person name="Kaneko O."/>
            <person name="Mita T."/>
            <person name="Kita K."/>
            <person name="Yasutomi Y."/>
            <person name="Sutton P.L."/>
            <person name="Shakhbatyan R."/>
            <person name="Horii T."/>
            <person name="Yasunaga T."/>
            <person name="Barnwell J.W."/>
            <person name="Escalante A.A."/>
            <person name="Carlton J.M."/>
            <person name="Tanabe K."/>
        </authorList>
    </citation>
    <scope>NUCLEOTIDE SEQUENCE [LARGE SCALE GENOMIC DNA]</scope>
    <source>
        <strain evidence="3 4">B</strain>
    </source>
</reference>
<dbReference type="VEuPathDB" id="PlasmoDB:PCYB_141050"/>
<feature type="domain" description="Tryptophan/threonine-rich plasmodium antigen C-terminal" evidence="2">
    <location>
        <begin position="57"/>
        <end position="272"/>
    </location>
</feature>
<dbReference type="OrthoDB" id="379457at2759"/>
<evidence type="ECO:0000259" key="2">
    <source>
        <dbReference type="Pfam" id="PF12319"/>
    </source>
</evidence>
<evidence type="ECO:0000256" key="1">
    <source>
        <dbReference type="SAM" id="SignalP"/>
    </source>
</evidence>
<feature type="signal peptide" evidence="1">
    <location>
        <begin position="1"/>
        <end position="26"/>
    </location>
</feature>
<evidence type="ECO:0000313" key="4">
    <source>
        <dbReference type="Proteomes" id="UP000006319"/>
    </source>
</evidence>
<dbReference type="AlphaFoldDB" id="K6UMK3"/>
<evidence type="ECO:0000313" key="3">
    <source>
        <dbReference type="EMBL" id="GAB68678.1"/>
    </source>
</evidence>